<sequence>MSVEGAQDPTGIAITGVTHRYGPVRALDDVTLDLPGGTTIGLVGPDGVGKSTLLGLIAGVRRLQSGRLAVLGADMAVRRAREAFLPRVAFMPQGLGRNLYPTLSVWENIDFFARLFGMDAQARDARIQRLLDATGLAPFPDRAAGHLSGGMKQKVSLCCALVHDPDLLILDEPTTGVDPLSRQQFWTLVDQLRAERPSMTVIVSTAYMEEAERFSWLVAMDEGRVLISDRTPNVLARTGTGSVEAAYISLLPEGKRQQASGFVIPPYVDPGGPPAIEAEHLTRRFGSFTAVSDVSFTISRGEIFGFLGSNGCGKSTTMKMLTGLLDVTSGTAELFGEQITAGDMKTRMRIGYMSQAFSLYEELTVRQNLMLQARLYRIPPAQAVSRVEESLDSFELRGCADVSPASLPLGIRQRLQLAAACINNPEILILDEPTSGVDPAARDMFWRHLIRLSRQDHVTIFVSTHFMNEAARCDRISLMHRGHVLAVGTPAELVKKRSAPDLETAFIAYLQDAEAVTDAQETATAAAKPAPSARARWWHAAVRKWSALAGQWGGAWLPRAWAFARREAVELLRDRLRLMFALVGPLILLVVAASSISFDVEGVGFTVSDHDRTTISHELIDSFRGSPYFHELPPVADADTLDRTIRNGHAQMALDIPAGFARDLEAGRRPEIGVIIDGAVPFLAANVRAYATGVLMGYAGTLGREMPGTAGLPITVEPRFSYNQEFRSIYAMTPGVIMLALILIPTMLTALGVVREKEVGSIVNLYASPASVGQYLMGKQAPYAALATISYVMLVIVAVVVMGVPLKGSLLALTVGGVLFVLSATGLGLLISTFVSSQVAAIFGTSIICLIPSVNFSGLLYPASTLTGISRMVGLGFPAAWYQLISLGCFTKGLGTGSFGTMYLALGGFAAIYMVAARLLLKKQEA</sequence>
<dbReference type="Gene3D" id="3.40.50.300">
    <property type="entry name" value="P-loop containing nucleotide triphosphate hydrolases"/>
    <property type="match status" value="2"/>
</dbReference>
<dbReference type="RefSeq" id="WP_118962748.1">
    <property type="nucleotide sequence ID" value="NZ_CP023036.1"/>
</dbReference>
<keyword evidence="3" id="KW-0547">Nucleotide-binding</keyword>
<keyword evidence="2 7" id="KW-0812">Transmembrane</keyword>
<evidence type="ECO:0000313" key="11">
    <source>
        <dbReference type="Proteomes" id="UP000264120"/>
    </source>
</evidence>
<keyword evidence="11" id="KW-1185">Reference proteome</keyword>
<dbReference type="GO" id="GO:0016020">
    <property type="term" value="C:membrane"/>
    <property type="evidence" value="ECO:0007669"/>
    <property type="project" value="UniProtKB-SubCell"/>
</dbReference>
<dbReference type="Pfam" id="PF00005">
    <property type="entry name" value="ABC_tran"/>
    <property type="match status" value="2"/>
</dbReference>
<evidence type="ECO:0000256" key="7">
    <source>
        <dbReference type="SAM" id="Phobius"/>
    </source>
</evidence>
<feature type="domain" description="ABC transporter" evidence="8">
    <location>
        <begin position="276"/>
        <end position="506"/>
    </location>
</feature>
<dbReference type="SUPFAM" id="SSF52540">
    <property type="entry name" value="P-loop containing nucleoside triphosphate hydrolases"/>
    <property type="match status" value="2"/>
</dbReference>
<evidence type="ECO:0000256" key="1">
    <source>
        <dbReference type="ARBA" id="ARBA00004141"/>
    </source>
</evidence>
<feature type="transmembrane region" description="Helical" evidence="7">
    <location>
        <begin position="783"/>
        <end position="804"/>
    </location>
</feature>
<dbReference type="GO" id="GO:0016887">
    <property type="term" value="F:ATP hydrolysis activity"/>
    <property type="evidence" value="ECO:0007669"/>
    <property type="project" value="InterPro"/>
</dbReference>
<feature type="transmembrane region" description="Helical" evidence="7">
    <location>
        <begin position="578"/>
        <end position="598"/>
    </location>
</feature>
<evidence type="ECO:0000256" key="3">
    <source>
        <dbReference type="ARBA" id="ARBA00022741"/>
    </source>
</evidence>
<dbReference type="InterPro" id="IPR003439">
    <property type="entry name" value="ABC_transporter-like_ATP-bd"/>
</dbReference>
<dbReference type="SMART" id="SM00382">
    <property type="entry name" value="AAA"/>
    <property type="match status" value="2"/>
</dbReference>
<feature type="transmembrane region" description="Helical" evidence="7">
    <location>
        <begin position="729"/>
        <end position="754"/>
    </location>
</feature>
<keyword evidence="6 7" id="KW-0472">Membrane</keyword>
<organism evidence="10 11">
    <name type="scientific">Komagataeibacter saccharivorans</name>
    <dbReference type="NCBI Taxonomy" id="265959"/>
    <lineage>
        <taxon>Bacteria</taxon>
        <taxon>Pseudomonadati</taxon>
        <taxon>Pseudomonadota</taxon>
        <taxon>Alphaproteobacteria</taxon>
        <taxon>Acetobacterales</taxon>
        <taxon>Acetobacteraceae</taxon>
        <taxon>Komagataeibacter</taxon>
    </lineage>
</organism>
<feature type="domain" description="ABC transporter" evidence="8">
    <location>
        <begin position="12"/>
        <end position="247"/>
    </location>
</feature>
<dbReference type="PANTHER" id="PTHR43038">
    <property type="entry name" value="ATP-BINDING CASSETTE, SUB-FAMILY H, MEMBER 1"/>
    <property type="match status" value="1"/>
</dbReference>
<dbReference type="InterPro" id="IPR003593">
    <property type="entry name" value="AAA+_ATPase"/>
</dbReference>
<evidence type="ECO:0000256" key="2">
    <source>
        <dbReference type="ARBA" id="ARBA00022692"/>
    </source>
</evidence>
<dbReference type="GO" id="GO:0140359">
    <property type="term" value="F:ABC-type transporter activity"/>
    <property type="evidence" value="ECO:0007669"/>
    <property type="project" value="InterPro"/>
</dbReference>
<dbReference type="CDD" id="cd03230">
    <property type="entry name" value="ABC_DR_subfamily_A"/>
    <property type="match status" value="1"/>
</dbReference>
<dbReference type="PROSITE" id="PS50893">
    <property type="entry name" value="ABC_TRANSPORTER_2"/>
    <property type="match status" value="2"/>
</dbReference>
<reference evidence="10 11" key="1">
    <citation type="submission" date="2017-08" db="EMBL/GenBank/DDBJ databases">
        <title>Complete genome sequence of Gluconacetobacter saccharivorans CV1 isolated from Fermented Vinegar.</title>
        <authorList>
            <person name="Kim S.-Y."/>
        </authorList>
    </citation>
    <scope>NUCLEOTIDE SEQUENCE [LARGE SCALE GENOMIC DNA]</scope>
    <source>
        <strain evidence="10 11">CV1</strain>
    </source>
</reference>
<dbReference type="InterPro" id="IPR013525">
    <property type="entry name" value="ABC2_TM"/>
</dbReference>
<comment type="subcellular location">
    <subcellularLocation>
        <location evidence="1">Membrane</location>
        <topology evidence="1">Multi-pass membrane protein</topology>
    </subcellularLocation>
</comment>
<dbReference type="InterPro" id="IPR047817">
    <property type="entry name" value="ABC2_TM_bact-type"/>
</dbReference>
<protein>
    <submittedName>
        <fullName evidence="10">Putative ABC transporter ATP-binding protein YbhF</fullName>
    </submittedName>
</protein>
<dbReference type="PANTHER" id="PTHR43038:SF4">
    <property type="entry name" value="RIBOSOME-ASSOCIATED ATPASE"/>
    <property type="match status" value="1"/>
</dbReference>
<dbReference type="PROSITE" id="PS51012">
    <property type="entry name" value="ABC_TM2"/>
    <property type="match status" value="1"/>
</dbReference>
<dbReference type="KEGG" id="ksc:CD178_01358"/>
<dbReference type="PROSITE" id="PS00211">
    <property type="entry name" value="ABC_TRANSPORTER_1"/>
    <property type="match status" value="1"/>
</dbReference>
<feature type="transmembrane region" description="Helical" evidence="7">
    <location>
        <begin position="901"/>
        <end position="921"/>
    </location>
</feature>
<keyword evidence="4 10" id="KW-0067">ATP-binding</keyword>
<dbReference type="AlphaFoldDB" id="A0A347WB96"/>
<dbReference type="Pfam" id="PF12698">
    <property type="entry name" value="ABC2_membrane_3"/>
    <property type="match status" value="1"/>
</dbReference>
<evidence type="ECO:0000259" key="8">
    <source>
        <dbReference type="PROSITE" id="PS50893"/>
    </source>
</evidence>
<keyword evidence="5 7" id="KW-1133">Transmembrane helix</keyword>
<feature type="transmembrane region" description="Helical" evidence="7">
    <location>
        <begin position="841"/>
        <end position="861"/>
    </location>
</feature>
<dbReference type="EMBL" id="CP023036">
    <property type="protein sequence ID" value="AXY22139.1"/>
    <property type="molecule type" value="Genomic_DNA"/>
</dbReference>
<dbReference type="InterPro" id="IPR017871">
    <property type="entry name" value="ABC_transporter-like_CS"/>
</dbReference>
<dbReference type="InterPro" id="IPR047651">
    <property type="entry name" value="ABC2_perm_RbbA"/>
</dbReference>
<dbReference type="NCBIfam" id="NF033858">
    <property type="entry name" value="ABC2_perm_RbbA"/>
    <property type="match status" value="1"/>
</dbReference>
<evidence type="ECO:0000256" key="4">
    <source>
        <dbReference type="ARBA" id="ARBA00022840"/>
    </source>
</evidence>
<evidence type="ECO:0000256" key="6">
    <source>
        <dbReference type="ARBA" id="ARBA00023136"/>
    </source>
</evidence>
<feature type="transmembrane region" description="Helical" evidence="7">
    <location>
        <begin position="873"/>
        <end position="895"/>
    </location>
</feature>
<name>A0A347WB96_9PROT</name>
<evidence type="ECO:0000259" key="9">
    <source>
        <dbReference type="PROSITE" id="PS51012"/>
    </source>
</evidence>
<accession>A0A347WB96</accession>
<feature type="domain" description="ABC transmembrane type-2" evidence="9">
    <location>
        <begin position="696"/>
        <end position="924"/>
    </location>
</feature>
<dbReference type="Proteomes" id="UP000264120">
    <property type="component" value="Chromosome"/>
</dbReference>
<evidence type="ECO:0000256" key="5">
    <source>
        <dbReference type="ARBA" id="ARBA00022989"/>
    </source>
</evidence>
<proteinExistence type="predicted"/>
<dbReference type="OrthoDB" id="9805029at2"/>
<evidence type="ECO:0000313" key="10">
    <source>
        <dbReference type="EMBL" id="AXY22139.1"/>
    </source>
</evidence>
<dbReference type="Gene3D" id="3.40.1710.10">
    <property type="entry name" value="abc type-2 transporter like domain"/>
    <property type="match status" value="1"/>
</dbReference>
<dbReference type="InterPro" id="IPR027417">
    <property type="entry name" value="P-loop_NTPase"/>
</dbReference>
<feature type="transmembrane region" description="Helical" evidence="7">
    <location>
        <begin position="811"/>
        <end position="835"/>
    </location>
</feature>
<gene>
    <name evidence="10" type="primary">ybhF</name>
    <name evidence="10" type="ORF">CD178_01358</name>
</gene>
<dbReference type="GO" id="GO:0005524">
    <property type="term" value="F:ATP binding"/>
    <property type="evidence" value="ECO:0007669"/>
    <property type="project" value="UniProtKB-KW"/>
</dbReference>